<dbReference type="PATRIC" id="fig|999894.6.peg.87"/>
<evidence type="ECO:0008006" key="5">
    <source>
        <dbReference type="Google" id="ProtNLM"/>
    </source>
</evidence>
<evidence type="ECO:0000256" key="1">
    <source>
        <dbReference type="ARBA" id="ARBA00022729"/>
    </source>
</evidence>
<evidence type="ECO:0000313" key="4">
    <source>
        <dbReference type="Proteomes" id="UP000078390"/>
    </source>
</evidence>
<dbReference type="InterPro" id="IPR038165">
    <property type="entry name" value="FlgT_C_sf"/>
</dbReference>
<protein>
    <recommendedName>
        <fullName evidence="5">VCBS repeat-containing protein</fullName>
    </recommendedName>
</protein>
<dbReference type="RefSeq" id="WP_068668181.1">
    <property type="nucleotide sequence ID" value="NZ_LWLG01000001.1"/>
</dbReference>
<reference evidence="3 4" key="1">
    <citation type="submission" date="2016-04" db="EMBL/GenBank/DDBJ databases">
        <title>Genome analysis of Thermosulfurimonas dismutans, the first thermophilic sulfur-disproportionating bacterium of the phylum Thermodesulfobacteria.</title>
        <authorList>
            <person name="Mardanov A.V."/>
            <person name="Beletsky A.V."/>
            <person name="Kadnikov V.V."/>
            <person name="Slobodkin A.I."/>
            <person name="Ravin N.V."/>
        </authorList>
    </citation>
    <scope>NUCLEOTIDE SEQUENCE [LARGE SCALE GENOMIC DNA]</scope>
    <source>
        <strain evidence="3 4">S95</strain>
    </source>
</reference>
<dbReference type="InterPro" id="IPR013517">
    <property type="entry name" value="FG-GAP"/>
</dbReference>
<organism evidence="3 4">
    <name type="scientific">Thermosulfurimonas dismutans</name>
    <dbReference type="NCBI Taxonomy" id="999894"/>
    <lineage>
        <taxon>Bacteria</taxon>
        <taxon>Pseudomonadati</taxon>
        <taxon>Thermodesulfobacteriota</taxon>
        <taxon>Thermodesulfobacteria</taxon>
        <taxon>Thermodesulfobacteriales</taxon>
        <taxon>Thermodesulfobacteriaceae</taxon>
        <taxon>Thermosulfurimonas</taxon>
    </lineage>
</organism>
<name>A0A179D751_9BACT</name>
<keyword evidence="1" id="KW-0732">Signal</keyword>
<keyword evidence="4" id="KW-1185">Reference proteome</keyword>
<proteinExistence type="predicted"/>
<dbReference type="Gene3D" id="2.130.10.130">
    <property type="entry name" value="Integrin alpha, N-terminal"/>
    <property type="match status" value="1"/>
</dbReference>
<dbReference type="OrthoDB" id="9813582at2"/>
<gene>
    <name evidence="3" type="ORF">TDIS_0087</name>
</gene>
<dbReference type="Gene3D" id="2.40.10.410">
    <property type="entry name" value="FlgT, C-terminal domain"/>
    <property type="match status" value="1"/>
</dbReference>
<sequence>MKKSLLISFLLLFMIIFPAWAILPPEVKKDLSPLSALVIGLDGETVILDKGRAQGVKLGDIFTIYRKGKPVIHPQTKEVLGYLKNPVAKAEIVRVEENFATGRLTYKKEEFPIPSPAIRFGDQKILLIAPSASEIEILIPELKEIFSQSHLIVETSKTLGALSPAELGQKRIDFVLYLGQGELRLYNPRLELIRAYTFPLISPPPPGPTAPRTISPHPQRKPQTYTSPTPPSALTPSPSVSNRYPYSTLRYTQPSAPVFRREGRLPQVIIDFEMGDLDEDGKPEIVYLTPKALYVARYRGELLTKYQYQSFGKVLNFSLGPRGWLALNVYVDKEGLRSELLKFDGRNLRPEIKNLNLILSFADFNGDGRNDTLLGQTYSPENFFGHKVYILGRRGNQVTYQKELKVPEGFRLIGSAFADLDGDGYLETIFINKGHKLAVYRYTTKLWISNRKVGGSSYVIKASAGPYRQTYKLTIPAEVNFLTSDLNGDGRKEVILVANESSHRDLLPGIPAYSSGEVLVLTHSATGFELLPISGKFEGPIQGLGIYGQELFVALAKGNPFTQEGESYLLALPLKMPKIKASGPQDVYRAIP</sequence>
<evidence type="ECO:0000313" key="3">
    <source>
        <dbReference type="EMBL" id="OAQ21569.1"/>
    </source>
</evidence>
<dbReference type="SUPFAM" id="SSF69318">
    <property type="entry name" value="Integrin alpha N-terminal domain"/>
    <property type="match status" value="1"/>
</dbReference>
<dbReference type="STRING" id="999894.TDIS_0087"/>
<dbReference type="EMBL" id="LWLG01000001">
    <property type="protein sequence ID" value="OAQ21569.1"/>
    <property type="molecule type" value="Genomic_DNA"/>
</dbReference>
<accession>A0A179D751</accession>
<evidence type="ECO:0000256" key="2">
    <source>
        <dbReference type="SAM" id="MobiDB-lite"/>
    </source>
</evidence>
<dbReference type="Proteomes" id="UP000078390">
    <property type="component" value="Unassembled WGS sequence"/>
</dbReference>
<dbReference type="AlphaFoldDB" id="A0A179D751"/>
<comment type="caution">
    <text evidence="3">The sequence shown here is derived from an EMBL/GenBank/DDBJ whole genome shotgun (WGS) entry which is preliminary data.</text>
</comment>
<feature type="region of interest" description="Disordered" evidence="2">
    <location>
        <begin position="203"/>
        <end position="241"/>
    </location>
</feature>
<dbReference type="InterPro" id="IPR028994">
    <property type="entry name" value="Integrin_alpha_N"/>
</dbReference>
<dbReference type="Pfam" id="PF13517">
    <property type="entry name" value="FG-GAP_3"/>
    <property type="match status" value="1"/>
</dbReference>